<comment type="caution">
    <text evidence="1">The sequence shown here is derived from an EMBL/GenBank/DDBJ whole genome shotgun (WGS) entry which is preliminary data.</text>
</comment>
<organism evidence="1 2">
    <name type="scientific">Bradyrhizobium yuanmingense</name>
    <dbReference type="NCBI Taxonomy" id="108015"/>
    <lineage>
        <taxon>Bacteria</taxon>
        <taxon>Pseudomonadati</taxon>
        <taxon>Pseudomonadota</taxon>
        <taxon>Alphaproteobacteria</taxon>
        <taxon>Hyphomicrobiales</taxon>
        <taxon>Nitrobacteraceae</taxon>
        <taxon>Bradyrhizobium</taxon>
    </lineage>
</organism>
<dbReference type="RefSeq" id="WP_162131228.1">
    <property type="nucleotide sequence ID" value="NZ_JBGBYD010000002.1"/>
</dbReference>
<gene>
    <name evidence="1" type="ORF">ABH992_002032</name>
</gene>
<dbReference type="Proteomes" id="UP001565474">
    <property type="component" value="Unassembled WGS sequence"/>
</dbReference>
<dbReference type="EMBL" id="JBGBZN010000002">
    <property type="protein sequence ID" value="MEY9469633.1"/>
    <property type="molecule type" value="Genomic_DNA"/>
</dbReference>
<reference evidence="1 2" key="1">
    <citation type="submission" date="2024-07" db="EMBL/GenBank/DDBJ databases">
        <title>Genomic Encyclopedia of Type Strains, Phase V (KMG-V): Genome sequencing to study the core and pangenomes of soil and plant-associated prokaryotes.</title>
        <authorList>
            <person name="Whitman W."/>
        </authorList>
    </citation>
    <scope>NUCLEOTIDE SEQUENCE [LARGE SCALE GENOMIC DNA]</scope>
    <source>
        <strain evidence="1 2">USDA 222</strain>
    </source>
</reference>
<evidence type="ECO:0000313" key="2">
    <source>
        <dbReference type="Proteomes" id="UP001565474"/>
    </source>
</evidence>
<evidence type="ECO:0008006" key="3">
    <source>
        <dbReference type="Google" id="ProtNLM"/>
    </source>
</evidence>
<accession>A0ABV4GCH8</accession>
<protein>
    <recommendedName>
        <fullName evidence="3">Response regulatory domain-containing protein</fullName>
    </recommendedName>
</protein>
<sequence length="48" mass="5174">MLLTSGYALETLAANGHVRQGALILEKPYRKAELARLVREALATPAPV</sequence>
<proteinExistence type="predicted"/>
<name>A0ABV4GCH8_9BRAD</name>
<evidence type="ECO:0000313" key="1">
    <source>
        <dbReference type="EMBL" id="MEY9469633.1"/>
    </source>
</evidence>
<keyword evidence="2" id="KW-1185">Reference proteome</keyword>